<evidence type="ECO:0000313" key="4">
    <source>
        <dbReference type="Proteomes" id="UP001500886"/>
    </source>
</evidence>
<reference evidence="3 4" key="1">
    <citation type="journal article" date="2019" name="Int. J. Syst. Evol. Microbiol.">
        <title>The Global Catalogue of Microorganisms (GCM) 10K type strain sequencing project: providing services to taxonomists for standard genome sequencing and annotation.</title>
        <authorList>
            <consortium name="The Broad Institute Genomics Platform"/>
            <consortium name="The Broad Institute Genome Sequencing Center for Infectious Disease"/>
            <person name="Wu L."/>
            <person name="Ma J."/>
        </authorList>
    </citation>
    <scope>NUCLEOTIDE SEQUENCE [LARGE SCALE GENOMIC DNA]</scope>
    <source>
        <strain evidence="3 4">JCM 4542</strain>
    </source>
</reference>
<dbReference type="PANTHER" id="PTHR40761:SF1">
    <property type="entry name" value="CONSERVED INTEGRAL MEMBRANE ALANINE VALINE AND LEUCINE RICH PROTEIN-RELATED"/>
    <property type="match status" value="1"/>
</dbReference>
<feature type="transmembrane region" description="Helical" evidence="1">
    <location>
        <begin position="104"/>
        <end position="124"/>
    </location>
</feature>
<keyword evidence="1" id="KW-0812">Transmembrane</keyword>
<feature type="transmembrane region" description="Helical" evidence="1">
    <location>
        <begin position="168"/>
        <end position="190"/>
    </location>
</feature>
<accession>A0ABN3TUG8</accession>
<feature type="transmembrane region" description="Helical" evidence="1">
    <location>
        <begin position="51"/>
        <end position="83"/>
    </location>
</feature>
<comment type="caution">
    <text evidence="3">The sequence shown here is derived from an EMBL/GenBank/DDBJ whole genome shotgun (WGS) entry which is preliminary data.</text>
</comment>
<dbReference type="PANTHER" id="PTHR40761">
    <property type="entry name" value="CONSERVED INTEGRAL MEMBRANE ALANINE VALINE AND LEUCINE RICH PROTEIN-RELATED"/>
    <property type="match status" value="1"/>
</dbReference>
<proteinExistence type="predicted"/>
<sequence length="287" mass="29704">MSAPALAVLFALLAAVSNALATVLQRKAAQDVPQAHAFSFRLMLDLLHTPVWLGGIAAVICAAACQALALTFGSLALVQPLFVSELPFALVIASFVLRRRLPGYGWAAVVMVAAGLALALAAAAPHGGRAQVPADVWAYTLIAATGVTGGCVVVALRRPGGRARAALFGAAAAIGYAVTAALMKAAAITFEQEGTAAFFTDWQTYGFFATGACALFLLSNAMQSGPLVASQPALTLGDATVSLILGMLVFHEHIRTGWWLLPEALGVLLIVIGTTILPRVPYAQTLR</sequence>
<dbReference type="RefSeq" id="WP_344436113.1">
    <property type="nucleotide sequence ID" value="NZ_BAAASL010000011.1"/>
</dbReference>
<keyword evidence="2" id="KW-0732">Signal</keyword>
<dbReference type="EMBL" id="BAAASL010000011">
    <property type="protein sequence ID" value="GAA2718291.1"/>
    <property type="molecule type" value="Genomic_DNA"/>
</dbReference>
<gene>
    <name evidence="3" type="ORF">GCM10010315_33470</name>
</gene>
<evidence type="ECO:0000256" key="1">
    <source>
        <dbReference type="SAM" id="Phobius"/>
    </source>
</evidence>
<keyword evidence="1" id="KW-1133">Transmembrane helix</keyword>
<evidence type="ECO:0000313" key="3">
    <source>
        <dbReference type="EMBL" id="GAA2718291.1"/>
    </source>
</evidence>
<protein>
    <submittedName>
        <fullName evidence="3">DMT family transporter</fullName>
    </submittedName>
</protein>
<feature type="chain" id="PRO_5045980183" evidence="2">
    <location>
        <begin position="22"/>
        <end position="287"/>
    </location>
</feature>
<keyword evidence="1" id="KW-0472">Membrane</keyword>
<evidence type="ECO:0000256" key="2">
    <source>
        <dbReference type="SAM" id="SignalP"/>
    </source>
</evidence>
<feature type="transmembrane region" description="Helical" evidence="1">
    <location>
        <begin position="202"/>
        <end position="221"/>
    </location>
</feature>
<organism evidence="3 4">
    <name type="scientific">Streptomyces luteosporeus</name>
    <dbReference type="NCBI Taxonomy" id="173856"/>
    <lineage>
        <taxon>Bacteria</taxon>
        <taxon>Bacillati</taxon>
        <taxon>Actinomycetota</taxon>
        <taxon>Actinomycetes</taxon>
        <taxon>Kitasatosporales</taxon>
        <taxon>Streptomycetaceae</taxon>
        <taxon>Streptomyces</taxon>
    </lineage>
</organism>
<name>A0ABN3TUG8_9ACTN</name>
<feature type="signal peptide" evidence="2">
    <location>
        <begin position="1"/>
        <end position="21"/>
    </location>
</feature>
<feature type="transmembrane region" description="Helical" evidence="1">
    <location>
        <begin position="233"/>
        <end position="251"/>
    </location>
</feature>
<dbReference type="NCBIfam" id="NF038012">
    <property type="entry name" value="DMT_1"/>
    <property type="match status" value="1"/>
</dbReference>
<keyword evidence="4" id="KW-1185">Reference proteome</keyword>
<feature type="transmembrane region" description="Helical" evidence="1">
    <location>
        <begin position="136"/>
        <end position="156"/>
    </location>
</feature>
<dbReference type="Proteomes" id="UP001500886">
    <property type="component" value="Unassembled WGS sequence"/>
</dbReference>
<feature type="transmembrane region" description="Helical" evidence="1">
    <location>
        <begin position="257"/>
        <end position="277"/>
    </location>
</feature>